<evidence type="ECO:0000313" key="10">
    <source>
        <dbReference type="RefSeq" id="XP_022109086.1"/>
    </source>
</evidence>
<dbReference type="GO" id="GO:0005911">
    <property type="term" value="C:cell-cell junction"/>
    <property type="evidence" value="ECO:0007669"/>
    <property type="project" value="TreeGrafter"/>
</dbReference>
<evidence type="ECO:0000259" key="8">
    <source>
        <dbReference type="PROSITE" id="PS50835"/>
    </source>
</evidence>
<evidence type="ECO:0000256" key="5">
    <source>
        <dbReference type="ARBA" id="ARBA00023319"/>
    </source>
</evidence>
<dbReference type="RefSeq" id="XP_022109087.1">
    <property type="nucleotide sequence ID" value="XM_022253395.1"/>
</dbReference>
<dbReference type="PROSITE" id="PS50835">
    <property type="entry name" value="IG_LIKE"/>
    <property type="match status" value="2"/>
</dbReference>
<keyword evidence="7" id="KW-1133">Transmembrane helix</keyword>
<keyword evidence="3" id="KW-1015">Disulfide bond</keyword>
<evidence type="ECO:0000313" key="11">
    <source>
        <dbReference type="RefSeq" id="XP_022109087.1"/>
    </source>
</evidence>
<feature type="region of interest" description="Disordered" evidence="6">
    <location>
        <begin position="378"/>
        <end position="510"/>
    </location>
</feature>
<protein>
    <submittedName>
        <fullName evidence="10 11">Cell adhesion molecule 3-like isoform X1</fullName>
    </submittedName>
</protein>
<accession>A0A8B7ZVG8</accession>
<dbReference type="Proteomes" id="UP000694845">
    <property type="component" value="Unplaced"/>
</dbReference>
<dbReference type="InterPro" id="IPR051275">
    <property type="entry name" value="Cell_adhesion_signaling"/>
</dbReference>
<feature type="domain" description="Ig-like" evidence="8">
    <location>
        <begin position="22"/>
        <end position="116"/>
    </location>
</feature>
<dbReference type="SUPFAM" id="SSF48726">
    <property type="entry name" value="Immunoglobulin"/>
    <property type="match status" value="2"/>
</dbReference>
<organism evidence="9 11">
    <name type="scientific">Acanthaster planci</name>
    <name type="common">Crown-of-thorns starfish</name>
    <dbReference type="NCBI Taxonomy" id="133434"/>
    <lineage>
        <taxon>Eukaryota</taxon>
        <taxon>Metazoa</taxon>
        <taxon>Echinodermata</taxon>
        <taxon>Eleutherozoa</taxon>
        <taxon>Asterozoa</taxon>
        <taxon>Asteroidea</taxon>
        <taxon>Valvatacea</taxon>
        <taxon>Valvatida</taxon>
        <taxon>Acanthasteridae</taxon>
        <taxon>Acanthaster</taxon>
    </lineage>
</organism>
<keyword evidence="5" id="KW-0393">Immunoglobulin domain</keyword>
<dbReference type="InterPro" id="IPR036179">
    <property type="entry name" value="Ig-like_dom_sf"/>
</dbReference>
<dbReference type="PANTHER" id="PTHR11640:SF31">
    <property type="entry name" value="IRREGULAR CHIASM C-ROUGHEST PROTEIN-RELATED"/>
    <property type="match status" value="1"/>
</dbReference>
<feature type="compositionally biased region" description="Low complexity" evidence="6">
    <location>
        <begin position="427"/>
        <end position="436"/>
    </location>
</feature>
<feature type="transmembrane region" description="Helical" evidence="7">
    <location>
        <begin position="9"/>
        <end position="29"/>
    </location>
</feature>
<evidence type="ECO:0000256" key="2">
    <source>
        <dbReference type="ARBA" id="ARBA00023136"/>
    </source>
</evidence>
<keyword evidence="9" id="KW-1185">Reference proteome</keyword>
<name>A0A8B7ZVG8_ACAPL</name>
<dbReference type="Gene3D" id="2.60.40.10">
    <property type="entry name" value="Immunoglobulins"/>
    <property type="match status" value="2"/>
</dbReference>
<evidence type="ECO:0000256" key="3">
    <source>
        <dbReference type="ARBA" id="ARBA00023157"/>
    </source>
</evidence>
<dbReference type="InterPro" id="IPR007110">
    <property type="entry name" value="Ig-like_dom"/>
</dbReference>
<feature type="domain" description="Ig-like" evidence="8">
    <location>
        <begin position="117"/>
        <end position="231"/>
    </location>
</feature>
<dbReference type="InterPro" id="IPR003599">
    <property type="entry name" value="Ig_sub"/>
</dbReference>
<dbReference type="KEGG" id="aplc:110989205"/>
<evidence type="ECO:0000256" key="1">
    <source>
        <dbReference type="ARBA" id="ARBA00004479"/>
    </source>
</evidence>
<evidence type="ECO:0000256" key="6">
    <source>
        <dbReference type="SAM" id="MobiDB-lite"/>
    </source>
</evidence>
<keyword evidence="4" id="KW-0325">Glycoprotein</keyword>
<keyword evidence="2 7" id="KW-0472">Membrane</keyword>
<dbReference type="GO" id="GO:0050839">
    <property type="term" value="F:cell adhesion molecule binding"/>
    <property type="evidence" value="ECO:0007669"/>
    <property type="project" value="TreeGrafter"/>
</dbReference>
<dbReference type="OrthoDB" id="10048737at2759"/>
<dbReference type="Pfam" id="PF08205">
    <property type="entry name" value="C2-set_2"/>
    <property type="match status" value="1"/>
</dbReference>
<dbReference type="GeneID" id="110989205"/>
<dbReference type="AlphaFoldDB" id="A0A8B7ZVG8"/>
<dbReference type="RefSeq" id="XP_022109088.1">
    <property type="nucleotide sequence ID" value="XM_022253396.1"/>
</dbReference>
<dbReference type="GO" id="GO:0005886">
    <property type="term" value="C:plasma membrane"/>
    <property type="evidence" value="ECO:0007669"/>
    <property type="project" value="TreeGrafter"/>
</dbReference>
<sequence length="510" mass="54219">MEECRGGRLGLILCTIVFASIPFAAVAVFTGPQDTSVLRGASATLYCRNPDHTGTGITQWSEGGDVFANEGGVFGSNTKYDNFDVITSSSTPTTQLDLRINSAEISDEGTYECQITPDRKTATLTVEIEGSLDDISVDGDSSGNPIILRASEPSVLRCTARGFRPAVTLEWYKNSVQVTTGVNPEAPTPNGDAFDTSGTLTFTPTRQDNEANLECRTTGQVVAPAKTASLTLNVQYVPVVSVGYANEVITCSSDANPLATNHKIILNGTQVVKEFTTSQGSQPFTPVDGCTVISCNATNTVGTGTATFTDEVCLGYVEPTTTPATKSTPPTKSPSAGQDLGTGAIIGIAVGVLVVVCFVIIGIIICFKKKIFCFDNNKTSNSSTSPKKQPSAKNADMIRNQPEVRQSVHNYDDEPKKPRVPRSNSGKPAAAAAAVPPEKEALRQNPPPHSKDRDHQNYPMDSRDGGPEHGGQAGINYADLEFQNRQGATNGHGRVHPREDEPTQYASILV</sequence>
<reference evidence="10 11" key="1">
    <citation type="submission" date="2025-04" db="UniProtKB">
        <authorList>
            <consortium name="RefSeq"/>
        </authorList>
    </citation>
    <scope>IDENTIFICATION</scope>
</reference>
<dbReference type="InterPro" id="IPR013162">
    <property type="entry name" value="CD80_C2-set"/>
</dbReference>
<evidence type="ECO:0000313" key="9">
    <source>
        <dbReference type="Proteomes" id="UP000694845"/>
    </source>
</evidence>
<dbReference type="SMART" id="SM00409">
    <property type="entry name" value="IG"/>
    <property type="match status" value="2"/>
</dbReference>
<dbReference type="GO" id="GO:0098609">
    <property type="term" value="P:cell-cell adhesion"/>
    <property type="evidence" value="ECO:0007669"/>
    <property type="project" value="TreeGrafter"/>
</dbReference>
<feature type="transmembrane region" description="Helical" evidence="7">
    <location>
        <begin position="344"/>
        <end position="367"/>
    </location>
</feature>
<evidence type="ECO:0000256" key="7">
    <source>
        <dbReference type="SAM" id="Phobius"/>
    </source>
</evidence>
<evidence type="ECO:0000256" key="4">
    <source>
        <dbReference type="ARBA" id="ARBA00023180"/>
    </source>
</evidence>
<keyword evidence="7" id="KW-0812">Transmembrane</keyword>
<dbReference type="InterPro" id="IPR013783">
    <property type="entry name" value="Ig-like_fold"/>
</dbReference>
<evidence type="ECO:0000313" key="12">
    <source>
        <dbReference type="RefSeq" id="XP_022109088.1"/>
    </source>
</evidence>
<gene>
    <name evidence="10 11 12" type="primary">LOC110989205</name>
</gene>
<dbReference type="RefSeq" id="XP_022109086.1">
    <property type="nucleotide sequence ID" value="XM_022253394.1"/>
</dbReference>
<feature type="compositionally biased region" description="Basic and acidic residues" evidence="6">
    <location>
        <begin position="449"/>
        <end position="467"/>
    </location>
</feature>
<dbReference type="PANTHER" id="PTHR11640">
    <property type="entry name" value="NEPHRIN"/>
    <property type="match status" value="1"/>
</dbReference>
<comment type="subcellular location">
    <subcellularLocation>
        <location evidence="1">Membrane</location>
        <topology evidence="1">Single-pass type I membrane protein</topology>
    </subcellularLocation>
</comment>
<proteinExistence type="predicted"/>
<feature type="compositionally biased region" description="Low complexity" evidence="6">
    <location>
        <begin position="378"/>
        <end position="391"/>
    </location>
</feature>